<evidence type="ECO:0000256" key="1">
    <source>
        <dbReference type="ARBA" id="ARBA00023015"/>
    </source>
</evidence>
<keyword evidence="3" id="KW-0804">Transcription</keyword>
<dbReference type="InterPro" id="IPR000524">
    <property type="entry name" value="Tscrpt_reg_HTH_GntR"/>
</dbReference>
<dbReference type="CDD" id="cd07377">
    <property type="entry name" value="WHTH_GntR"/>
    <property type="match status" value="1"/>
</dbReference>
<comment type="caution">
    <text evidence="5">The sequence shown here is derived from an EMBL/GenBank/DDBJ whole genome shotgun (WGS) entry which is preliminary data.</text>
</comment>
<keyword evidence="1" id="KW-0805">Transcription regulation</keyword>
<dbReference type="Proteomes" id="UP000292445">
    <property type="component" value="Unassembled WGS sequence"/>
</dbReference>
<proteinExistence type="predicted"/>
<sequence>MSSTPLRSSNLAEQLSEVLATQIVSGEREAGSRLPTEERLAADFGVSRTVVREAIARLKSDGLVTTRQGLGAFVAATPAGRPFRIDGERQEANAIVQQVFELRIGVETEAAALAAARATAAQVKDIRQALKILNQASQRGGDGVEEDILFHRAIARAANNPVYDDFFGFLERHTRNQLSISRRNCEQAGWLADITMEHEAIYEAIAAHDPAAARQAAHAHMSNAMARLQRIQSH</sequence>
<feature type="domain" description="HTH gntR-type" evidence="4">
    <location>
        <begin position="9"/>
        <end position="77"/>
    </location>
</feature>
<evidence type="ECO:0000256" key="3">
    <source>
        <dbReference type="ARBA" id="ARBA00023163"/>
    </source>
</evidence>
<dbReference type="SMART" id="SM00345">
    <property type="entry name" value="HTH_GNTR"/>
    <property type="match status" value="1"/>
</dbReference>
<organism evidence="5 6">
    <name type="scientific">Pigmentiphaga kullae</name>
    <dbReference type="NCBI Taxonomy" id="151784"/>
    <lineage>
        <taxon>Bacteria</taxon>
        <taxon>Pseudomonadati</taxon>
        <taxon>Pseudomonadota</taxon>
        <taxon>Betaproteobacteria</taxon>
        <taxon>Burkholderiales</taxon>
        <taxon>Alcaligenaceae</taxon>
        <taxon>Pigmentiphaga</taxon>
    </lineage>
</organism>
<dbReference type="PANTHER" id="PTHR43537">
    <property type="entry name" value="TRANSCRIPTIONAL REGULATOR, GNTR FAMILY"/>
    <property type="match status" value="1"/>
</dbReference>
<dbReference type="PANTHER" id="PTHR43537:SF44">
    <property type="entry name" value="GNTR FAMILY REGULATORY PROTEIN"/>
    <property type="match status" value="1"/>
</dbReference>
<dbReference type="GO" id="GO:0003700">
    <property type="term" value="F:DNA-binding transcription factor activity"/>
    <property type="evidence" value="ECO:0007669"/>
    <property type="project" value="InterPro"/>
</dbReference>
<dbReference type="EMBL" id="SGXC01000001">
    <property type="protein sequence ID" value="RZS86364.1"/>
    <property type="molecule type" value="Genomic_DNA"/>
</dbReference>
<dbReference type="InterPro" id="IPR008920">
    <property type="entry name" value="TF_FadR/GntR_C"/>
</dbReference>
<dbReference type="InterPro" id="IPR036388">
    <property type="entry name" value="WH-like_DNA-bd_sf"/>
</dbReference>
<dbReference type="Pfam" id="PF00392">
    <property type="entry name" value="GntR"/>
    <property type="match status" value="1"/>
</dbReference>
<dbReference type="SMART" id="SM00895">
    <property type="entry name" value="FCD"/>
    <property type="match status" value="1"/>
</dbReference>
<keyword evidence="6" id="KW-1185">Reference proteome</keyword>
<dbReference type="InterPro" id="IPR036390">
    <property type="entry name" value="WH_DNA-bd_sf"/>
</dbReference>
<evidence type="ECO:0000259" key="4">
    <source>
        <dbReference type="PROSITE" id="PS50949"/>
    </source>
</evidence>
<dbReference type="SUPFAM" id="SSF48008">
    <property type="entry name" value="GntR ligand-binding domain-like"/>
    <property type="match status" value="1"/>
</dbReference>
<evidence type="ECO:0000313" key="5">
    <source>
        <dbReference type="EMBL" id="RZS86364.1"/>
    </source>
</evidence>
<dbReference type="GO" id="GO:0003677">
    <property type="term" value="F:DNA binding"/>
    <property type="evidence" value="ECO:0007669"/>
    <property type="project" value="UniProtKB-KW"/>
</dbReference>
<dbReference type="PRINTS" id="PR00035">
    <property type="entry name" value="HTHGNTR"/>
</dbReference>
<dbReference type="Pfam" id="PF07729">
    <property type="entry name" value="FCD"/>
    <property type="match status" value="1"/>
</dbReference>
<evidence type="ECO:0000313" key="6">
    <source>
        <dbReference type="Proteomes" id="UP000292445"/>
    </source>
</evidence>
<dbReference type="Gene3D" id="1.20.120.530">
    <property type="entry name" value="GntR ligand-binding domain-like"/>
    <property type="match status" value="1"/>
</dbReference>
<dbReference type="Gene3D" id="1.10.10.10">
    <property type="entry name" value="Winged helix-like DNA-binding domain superfamily/Winged helix DNA-binding domain"/>
    <property type="match status" value="1"/>
</dbReference>
<evidence type="ECO:0000256" key="2">
    <source>
        <dbReference type="ARBA" id="ARBA00023125"/>
    </source>
</evidence>
<dbReference type="RefSeq" id="WP_165404561.1">
    <property type="nucleotide sequence ID" value="NZ_SGXC01000001.1"/>
</dbReference>
<reference evidence="5 6" key="1">
    <citation type="submission" date="2019-02" db="EMBL/GenBank/DDBJ databases">
        <title>Genomic Encyclopedia of Type Strains, Phase IV (KMG-IV): sequencing the most valuable type-strain genomes for metagenomic binning, comparative biology and taxonomic classification.</title>
        <authorList>
            <person name="Goeker M."/>
        </authorList>
    </citation>
    <scope>NUCLEOTIDE SEQUENCE [LARGE SCALE GENOMIC DNA]</scope>
    <source>
        <strain evidence="5 6">K24</strain>
    </source>
</reference>
<accession>A0A4Q7NME9</accession>
<protein>
    <submittedName>
        <fullName evidence="5">GntR family transcriptional regulator</fullName>
    </submittedName>
</protein>
<gene>
    <name evidence="5" type="ORF">EV675_2404</name>
</gene>
<dbReference type="InterPro" id="IPR011711">
    <property type="entry name" value="GntR_C"/>
</dbReference>
<dbReference type="SUPFAM" id="SSF46785">
    <property type="entry name" value="Winged helix' DNA-binding domain"/>
    <property type="match status" value="1"/>
</dbReference>
<keyword evidence="2" id="KW-0238">DNA-binding</keyword>
<dbReference type="PROSITE" id="PS50949">
    <property type="entry name" value="HTH_GNTR"/>
    <property type="match status" value="1"/>
</dbReference>
<name>A0A4Q7NME9_9BURK</name>
<dbReference type="AlphaFoldDB" id="A0A4Q7NME9"/>